<evidence type="ECO:0000256" key="1">
    <source>
        <dbReference type="SAM" id="MobiDB-lite"/>
    </source>
</evidence>
<keyword evidence="3" id="KW-1185">Reference proteome</keyword>
<name>A0AAW0E3P1_9AGAR</name>
<organism evidence="2 3">
    <name type="scientific">Favolaschia claudopus</name>
    <dbReference type="NCBI Taxonomy" id="2862362"/>
    <lineage>
        <taxon>Eukaryota</taxon>
        <taxon>Fungi</taxon>
        <taxon>Dikarya</taxon>
        <taxon>Basidiomycota</taxon>
        <taxon>Agaricomycotina</taxon>
        <taxon>Agaricomycetes</taxon>
        <taxon>Agaricomycetidae</taxon>
        <taxon>Agaricales</taxon>
        <taxon>Marasmiineae</taxon>
        <taxon>Mycenaceae</taxon>
        <taxon>Favolaschia</taxon>
    </lineage>
</organism>
<reference evidence="2 3" key="1">
    <citation type="journal article" date="2024" name="J Genomics">
        <title>Draft genome sequencing and assembly of Favolaschia claudopus CIRM-BRFM 2984 isolated from oak limbs.</title>
        <authorList>
            <person name="Navarro D."/>
            <person name="Drula E."/>
            <person name="Chaduli D."/>
            <person name="Cazenave R."/>
            <person name="Ahrendt S."/>
            <person name="Wang J."/>
            <person name="Lipzen A."/>
            <person name="Daum C."/>
            <person name="Barry K."/>
            <person name="Grigoriev I.V."/>
            <person name="Favel A."/>
            <person name="Rosso M.N."/>
            <person name="Martin F."/>
        </authorList>
    </citation>
    <scope>NUCLEOTIDE SEQUENCE [LARGE SCALE GENOMIC DNA]</scope>
    <source>
        <strain evidence="2 3">CIRM-BRFM 2984</strain>
    </source>
</reference>
<sequence length="439" mass="49795">MSLPLPFDDFYHANDSASTSATLAHIHQPQPVRPIGSVVLGQRPRTLASRLQQQLGVVQSPAAFRGKDNFPGPENSLGLFSTDPKYYSVADSSMWHPALPPTPHALRRIQDLEREGGWSFDATGQTHYAPHGRIMTVDPVEENDIIPNEESLTYLDEPLPPQTTPPPRPKQRTINLIPSPILDRLPLGEQTNVQANEASFTHPNEPPPLPKQRTIDLLPFEHLPLGEDTNNIQANGNITTHTTCHSPPTTSPRQDNIEKVLASIMTALLDVVSLHAKFGALPKPDDADRDLCDRVRNALCAVQESLHRHQTLPVEQCRMRSASYRHKYDRRINSLHRTLRRLHSLSSMSPRATQITRLRKLLESHDTKLSDLARKFNGMFDRLRERYLHARLTTLYADFQRRVTAIKEDRRNTRQARSGHYDHAFHRSRHLSLIPVEVL</sequence>
<feature type="compositionally biased region" description="Pro residues" evidence="1">
    <location>
        <begin position="158"/>
        <end position="168"/>
    </location>
</feature>
<evidence type="ECO:0000313" key="2">
    <source>
        <dbReference type="EMBL" id="KAK7057781.1"/>
    </source>
</evidence>
<dbReference type="AlphaFoldDB" id="A0AAW0E3P1"/>
<comment type="caution">
    <text evidence="2">The sequence shown here is derived from an EMBL/GenBank/DDBJ whole genome shotgun (WGS) entry which is preliminary data.</text>
</comment>
<dbReference type="Proteomes" id="UP001362999">
    <property type="component" value="Unassembled WGS sequence"/>
</dbReference>
<dbReference type="EMBL" id="JAWWNJ010000004">
    <property type="protein sequence ID" value="KAK7057781.1"/>
    <property type="molecule type" value="Genomic_DNA"/>
</dbReference>
<proteinExistence type="predicted"/>
<protein>
    <submittedName>
        <fullName evidence="2">Uncharacterized protein</fullName>
    </submittedName>
</protein>
<evidence type="ECO:0000313" key="3">
    <source>
        <dbReference type="Proteomes" id="UP001362999"/>
    </source>
</evidence>
<gene>
    <name evidence="2" type="ORF">R3P38DRAFT_2843004</name>
</gene>
<feature type="region of interest" description="Disordered" evidence="1">
    <location>
        <begin position="154"/>
        <end position="173"/>
    </location>
</feature>
<accession>A0AAW0E3P1</accession>